<dbReference type="OrthoDB" id="5292292at2"/>
<organism evidence="2 3">
    <name type="scientific">Pantoea alhagi</name>
    <dbReference type="NCBI Taxonomy" id="1891675"/>
    <lineage>
        <taxon>Bacteria</taxon>
        <taxon>Pseudomonadati</taxon>
        <taxon>Pseudomonadota</taxon>
        <taxon>Gammaproteobacteria</taxon>
        <taxon>Enterobacterales</taxon>
        <taxon>Erwiniaceae</taxon>
        <taxon>Pantoea</taxon>
    </lineage>
</organism>
<dbReference type="SUPFAM" id="SSF55729">
    <property type="entry name" value="Acyl-CoA N-acyltransferases (Nat)"/>
    <property type="match status" value="1"/>
</dbReference>
<dbReference type="InterPro" id="IPR000182">
    <property type="entry name" value="GNAT_dom"/>
</dbReference>
<dbReference type="KEGG" id="palh:B1H58_11745"/>
<evidence type="ECO:0000313" key="2">
    <source>
        <dbReference type="EMBL" id="ARJ42634.1"/>
    </source>
</evidence>
<dbReference type="PANTHER" id="PTHR43441">
    <property type="entry name" value="RIBOSOMAL-PROTEIN-SERINE ACETYLTRANSFERASE"/>
    <property type="match status" value="1"/>
</dbReference>
<dbReference type="EMBL" id="CP019706">
    <property type="protein sequence ID" value="ARJ42634.1"/>
    <property type="molecule type" value="Genomic_DNA"/>
</dbReference>
<dbReference type="PANTHER" id="PTHR43441:SF10">
    <property type="entry name" value="ACETYLTRANSFERASE"/>
    <property type="match status" value="1"/>
</dbReference>
<dbReference type="PROSITE" id="PS51186">
    <property type="entry name" value="GNAT"/>
    <property type="match status" value="1"/>
</dbReference>
<dbReference type="Proteomes" id="UP000192900">
    <property type="component" value="Chromosome"/>
</dbReference>
<dbReference type="STRING" id="1891675.B1H58_11745"/>
<proteinExistence type="predicted"/>
<dbReference type="AlphaFoldDB" id="A0A1W6B6E2"/>
<name>A0A1W6B6E2_9GAMM</name>
<dbReference type="GO" id="GO:0008999">
    <property type="term" value="F:protein-N-terminal-alanine acetyltransferase activity"/>
    <property type="evidence" value="ECO:0007669"/>
    <property type="project" value="TreeGrafter"/>
</dbReference>
<dbReference type="InterPro" id="IPR051908">
    <property type="entry name" value="Ribosomal_N-acetyltransferase"/>
</dbReference>
<reference evidence="2 3" key="1">
    <citation type="submission" date="2017-02" db="EMBL/GenBank/DDBJ databases">
        <title>Complete genome sequence of the drought resistance-promoting endophyte Pantoea alhagi LTYR-11Z.</title>
        <authorList>
            <person name="Zhang L."/>
        </authorList>
    </citation>
    <scope>NUCLEOTIDE SEQUENCE [LARGE SCALE GENOMIC DNA]</scope>
    <source>
        <strain evidence="2 3">LTYR-11Z</strain>
    </source>
</reference>
<dbReference type="InterPro" id="IPR016181">
    <property type="entry name" value="Acyl_CoA_acyltransferase"/>
</dbReference>
<accession>A0A1W6B6E2</accession>
<evidence type="ECO:0000313" key="3">
    <source>
        <dbReference type="Proteomes" id="UP000192900"/>
    </source>
</evidence>
<gene>
    <name evidence="2" type="ORF">B1H58_11745</name>
</gene>
<dbReference type="RefSeq" id="WP_085070481.1">
    <property type="nucleotide sequence ID" value="NZ_CP019706.1"/>
</dbReference>
<feature type="domain" description="N-acetyltransferase" evidence="1">
    <location>
        <begin position="18"/>
        <end position="171"/>
    </location>
</feature>
<dbReference type="GO" id="GO:0005737">
    <property type="term" value="C:cytoplasm"/>
    <property type="evidence" value="ECO:0007669"/>
    <property type="project" value="TreeGrafter"/>
</dbReference>
<dbReference type="Gene3D" id="3.40.630.30">
    <property type="match status" value="1"/>
</dbReference>
<keyword evidence="2" id="KW-0808">Transferase</keyword>
<sequence>MEIYLRPMLATDAADYAAAINESLSSLKPWMSWAHENYQPDEAIEWFRLIDRQREQGEANEMGIFAASDHRFLGAAGIRYGQTPGEHCAIGYWVRQKEQRKGIARQAVMQLAREGFRRPEINIIEILAAEANAPSRAVAHSCGAQLIALRYGLIVLDSGPVTAAIYHLRREDFITGHPAVTL</sequence>
<dbReference type="GO" id="GO:1990189">
    <property type="term" value="F:protein N-terminal-serine acetyltransferase activity"/>
    <property type="evidence" value="ECO:0007669"/>
    <property type="project" value="TreeGrafter"/>
</dbReference>
<protein>
    <submittedName>
        <fullName evidence="2">Ribosomal-protein-serine acetyltransferase</fullName>
    </submittedName>
</protein>
<evidence type="ECO:0000259" key="1">
    <source>
        <dbReference type="PROSITE" id="PS51186"/>
    </source>
</evidence>
<keyword evidence="3" id="KW-1185">Reference proteome</keyword>
<dbReference type="Pfam" id="PF13302">
    <property type="entry name" value="Acetyltransf_3"/>
    <property type="match status" value="1"/>
</dbReference>